<accession>A0ABU8I7S9</accession>
<reference evidence="2 3" key="1">
    <citation type="submission" date="2024-01" db="EMBL/GenBank/DDBJ databases">
        <title>Sphingobacterium tenebrionis sp. nov., a novel endophyte isolated from tenebrio molitor intestines.</title>
        <authorList>
            <person name="Zhang C."/>
        </authorList>
    </citation>
    <scope>NUCLEOTIDE SEQUENCE [LARGE SCALE GENOMIC DNA]</scope>
    <source>
        <strain evidence="2 3">PU5-4</strain>
    </source>
</reference>
<dbReference type="EC" id="3.5.1.-" evidence="2"/>
<keyword evidence="3" id="KW-1185">Reference proteome</keyword>
<dbReference type="SUPFAM" id="SSF52317">
    <property type="entry name" value="Class I glutamine amidotransferase-like"/>
    <property type="match status" value="1"/>
</dbReference>
<dbReference type="Proteomes" id="UP001363035">
    <property type="component" value="Unassembled WGS sequence"/>
</dbReference>
<protein>
    <submittedName>
        <fullName evidence="2">PIG-L family deacetylase</fullName>
        <ecNumber evidence="2">3.5.1.-</ecNumber>
    </submittedName>
</protein>
<dbReference type="RefSeq" id="WP_336557733.1">
    <property type="nucleotide sequence ID" value="NZ_JAYLLN010000027.1"/>
</dbReference>
<feature type="chain" id="PRO_5046159514" evidence="1">
    <location>
        <begin position="22"/>
        <end position="813"/>
    </location>
</feature>
<sequence length="813" mass="90482">MILRILSLLIFLVLQIPTLQAQQALSSAQIKLQIDKLNSLGSVLYFAAHPDDENTRLIAWLANEKKFKTAYLSLTRGDGGQNLLGTEQGIDLGLIRTQELLAARSIDKGEQYFTSAYDFGFSKTHEETFSFWKKEETLREAVYLIRQLQPDVIINRFPPDSRGGHGHHQASAMFAHEAFLAAADPKRFPEQLKTLKPWQAKRLVWNTANFGGMNNTSEDQLKVNIGAYNPLIGYSYGEISALSRSQHKSQGFGAATQRGDVIEYFDHVAGDKAQSDLFEGIKTDWSRLNEPELTQPIEQEIKSLQNSFDPNHPGKSIPALAKLHQDIQKLKNSFWKSQKIKEVEGLLLACAGMYVEATSNKPGAVIAEAVPFSLDIISRSEEANASLKSINGKPANKLLTYNKPVTVDGQITAGQSSQPYWLIKPHSLGKFEVEERNFGKPENLDPISVELVFQVAGVDIPVKKPIKYRYVDPVDGEILQPISISPKFTAAFTSNNLLIQENEEKTIGITVMNHGPKTEKGNLTFTQSNGLEIHPNKIAVEIPAGQSWSGQISIKNPKNTANSTVNLQFNGETLSGYKNINYPHIPSITWFPALTLQVKKLDLVNPIKKVAFIAGAGDLIPSSLENIGIQVDQLTEQLITSSSLKNYDAVVVGVRVYNVSKHIQRWMPELLKYVEEGGVALVQYNVNSKMGITQLGPYPFQINRSRVTEEDAKVVFNDKNDPVLNYPNKITIADFDGWVQERGLYFADQIDAKYRTPLTFSDKNESPNKGSLLIANYGKGKFVYTSLAFFRQLPAGVPGATRLFVNLLTKEEK</sequence>
<dbReference type="Pfam" id="PF02585">
    <property type="entry name" value="PIG-L"/>
    <property type="match status" value="1"/>
</dbReference>
<dbReference type="Gene3D" id="3.40.50.10320">
    <property type="entry name" value="LmbE-like"/>
    <property type="match status" value="1"/>
</dbReference>
<dbReference type="InterPro" id="IPR029062">
    <property type="entry name" value="Class_I_gatase-like"/>
</dbReference>
<evidence type="ECO:0000313" key="3">
    <source>
        <dbReference type="Proteomes" id="UP001363035"/>
    </source>
</evidence>
<name>A0ABU8I7S9_9SPHI</name>
<dbReference type="EMBL" id="JAYLLN010000027">
    <property type="protein sequence ID" value="MEI5985496.1"/>
    <property type="molecule type" value="Genomic_DNA"/>
</dbReference>
<evidence type="ECO:0000313" key="2">
    <source>
        <dbReference type="EMBL" id="MEI5985496.1"/>
    </source>
</evidence>
<dbReference type="GO" id="GO:0016787">
    <property type="term" value="F:hydrolase activity"/>
    <property type="evidence" value="ECO:0007669"/>
    <property type="project" value="UniProtKB-KW"/>
</dbReference>
<keyword evidence="2" id="KW-0378">Hydrolase</keyword>
<proteinExistence type="predicted"/>
<feature type="signal peptide" evidence="1">
    <location>
        <begin position="1"/>
        <end position="21"/>
    </location>
</feature>
<organism evidence="2 3">
    <name type="scientific">Sphingobacterium tenebrionis</name>
    <dbReference type="NCBI Taxonomy" id="3111775"/>
    <lineage>
        <taxon>Bacteria</taxon>
        <taxon>Pseudomonadati</taxon>
        <taxon>Bacteroidota</taxon>
        <taxon>Sphingobacteriia</taxon>
        <taxon>Sphingobacteriales</taxon>
        <taxon>Sphingobacteriaceae</taxon>
        <taxon>Sphingobacterium</taxon>
    </lineage>
</organism>
<gene>
    <name evidence="2" type="ORF">VJ786_11360</name>
</gene>
<dbReference type="SUPFAM" id="SSF102588">
    <property type="entry name" value="LmbE-like"/>
    <property type="match status" value="1"/>
</dbReference>
<evidence type="ECO:0000256" key="1">
    <source>
        <dbReference type="SAM" id="SignalP"/>
    </source>
</evidence>
<dbReference type="InterPro" id="IPR024078">
    <property type="entry name" value="LmbE-like_dom_sf"/>
</dbReference>
<comment type="caution">
    <text evidence="2">The sequence shown here is derived from an EMBL/GenBank/DDBJ whole genome shotgun (WGS) entry which is preliminary data.</text>
</comment>
<keyword evidence="1" id="KW-0732">Signal</keyword>
<dbReference type="InterPro" id="IPR003737">
    <property type="entry name" value="GlcNAc_PI_deacetylase-related"/>
</dbReference>